<sequence length="236" mass="27646">MKRNFLYLLMMTTILSVIFSGVKPQETKAETIPNLDSENLTKEETTSESNPRLVTYLNKMFSDNKELIKPSSINRHSHIRKLEKNIYKLSEAKKIVDGLIEMQDKIRLGETYYFTKAEIIKILSPGFTPEYIDKYIKEDMMFLEDNNKYIFKGTDVITANPNTIFIDSWEENQYVKKPTVTYSKKDGKEYLLISQYSKPYESVVSSHNGFYSDLYLIKENSTSDWKAYDMKHPKTK</sequence>
<dbReference type="EMBL" id="JBFRHK010000013">
    <property type="protein sequence ID" value="MEX3747077.1"/>
    <property type="molecule type" value="Genomic_DNA"/>
</dbReference>
<dbReference type="RefSeq" id="WP_368637642.1">
    <property type="nucleotide sequence ID" value="NZ_JBFRHK010000013.1"/>
</dbReference>
<evidence type="ECO:0000313" key="2">
    <source>
        <dbReference type="EMBL" id="MEX3747077.1"/>
    </source>
</evidence>
<name>A0ABV3W1M2_9BACI</name>
<evidence type="ECO:0000256" key="1">
    <source>
        <dbReference type="SAM" id="MobiDB-lite"/>
    </source>
</evidence>
<feature type="region of interest" description="Disordered" evidence="1">
    <location>
        <begin position="30"/>
        <end position="49"/>
    </location>
</feature>
<proteinExistence type="predicted"/>
<keyword evidence="3" id="KW-1185">Reference proteome</keyword>
<evidence type="ECO:0000313" key="3">
    <source>
        <dbReference type="Proteomes" id="UP001558534"/>
    </source>
</evidence>
<gene>
    <name evidence="2" type="ORF">AB1300_18350</name>
</gene>
<comment type="caution">
    <text evidence="2">The sequence shown here is derived from an EMBL/GenBank/DDBJ whole genome shotgun (WGS) entry which is preliminary data.</text>
</comment>
<accession>A0ABV3W1M2</accession>
<dbReference type="Proteomes" id="UP001558534">
    <property type="component" value="Unassembled WGS sequence"/>
</dbReference>
<protein>
    <submittedName>
        <fullName evidence="2">Uncharacterized protein</fullName>
    </submittedName>
</protein>
<organism evidence="2 3">
    <name type="scientific">Lysinibacillus xylanilyticus</name>
    <dbReference type="NCBI Taxonomy" id="582475"/>
    <lineage>
        <taxon>Bacteria</taxon>
        <taxon>Bacillati</taxon>
        <taxon>Bacillota</taxon>
        <taxon>Bacilli</taxon>
        <taxon>Bacillales</taxon>
        <taxon>Bacillaceae</taxon>
        <taxon>Lysinibacillus</taxon>
    </lineage>
</organism>
<reference evidence="2 3" key="1">
    <citation type="submission" date="2024-07" db="EMBL/GenBank/DDBJ databases">
        <title>Characterization of a bacterium isolated from hydrolysated instant sea cucumber by whole-genome sequencing and metabolomics.</title>
        <authorList>
            <person name="Luo X."/>
            <person name="Zhang Z."/>
            <person name="Zheng Z."/>
            <person name="Zhang W."/>
            <person name="Ming T."/>
            <person name="Jiao L."/>
            <person name="Su X."/>
            <person name="Kong F."/>
            <person name="Xu J."/>
        </authorList>
    </citation>
    <scope>NUCLEOTIDE SEQUENCE [LARGE SCALE GENOMIC DNA]</scope>
    <source>
        <strain evidence="2 3">XL-2024</strain>
    </source>
</reference>